<keyword evidence="1" id="KW-0732">Signal</keyword>
<dbReference type="EMBL" id="MDYQ01000004">
    <property type="protein sequence ID" value="PRP89229.1"/>
    <property type="molecule type" value="Genomic_DNA"/>
</dbReference>
<name>A0A2P6NZ68_9EUKA</name>
<protein>
    <submittedName>
        <fullName evidence="2">Uncharacterized protein</fullName>
    </submittedName>
</protein>
<gene>
    <name evidence="2" type="ORF">PROFUN_02103</name>
</gene>
<dbReference type="InParanoid" id="A0A2P6NZ68"/>
<dbReference type="AlphaFoldDB" id="A0A2P6NZ68"/>
<evidence type="ECO:0000313" key="2">
    <source>
        <dbReference type="EMBL" id="PRP89229.1"/>
    </source>
</evidence>
<reference evidence="2 3" key="1">
    <citation type="journal article" date="2018" name="Genome Biol. Evol.">
        <title>Multiple Roots of Fruiting Body Formation in Amoebozoa.</title>
        <authorList>
            <person name="Hillmann F."/>
            <person name="Forbes G."/>
            <person name="Novohradska S."/>
            <person name="Ferling I."/>
            <person name="Riege K."/>
            <person name="Groth M."/>
            <person name="Westermann M."/>
            <person name="Marz M."/>
            <person name="Spaller T."/>
            <person name="Winckler T."/>
            <person name="Schaap P."/>
            <person name="Glockner G."/>
        </authorList>
    </citation>
    <scope>NUCLEOTIDE SEQUENCE [LARGE SCALE GENOMIC DNA]</scope>
    <source>
        <strain evidence="2 3">Jena</strain>
    </source>
</reference>
<comment type="caution">
    <text evidence="2">The sequence shown here is derived from an EMBL/GenBank/DDBJ whole genome shotgun (WGS) entry which is preliminary data.</text>
</comment>
<organism evidence="2 3">
    <name type="scientific">Planoprotostelium fungivorum</name>
    <dbReference type="NCBI Taxonomy" id="1890364"/>
    <lineage>
        <taxon>Eukaryota</taxon>
        <taxon>Amoebozoa</taxon>
        <taxon>Evosea</taxon>
        <taxon>Variosea</taxon>
        <taxon>Cavosteliida</taxon>
        <taxon>Cavosteliaceae</taxon>
        <taxon>Planoprotostelium</taxon>
    </lineage>
</organism>
<keyword evidence="3" id="KW-1185">Reference proteome</keyword>
<sequence length="96" mass="10432">MANTLNLLFVFLIATSLFMCTDASCANVRCSTGGCCDVGAQLSPRCYNPTQQTCAQDQADGYTYLCGLNESSCKGSCFNTTEYSCKNGKLHRLHHI</sequence>
<dbReference type="Proteomes" id="UP000241769">
    <property type="component" value="Unassembled WGS sequence"/>
</dbReference>
<feature type="signal peptide" evidence="1">
    <location>
        <begin position="1"/>
        <end position="23"/>
    </location>
</feature>
<evidence type="ECO:0000313" key="3">
    <source>
        <dbReference type="Proteomes" id="UP000241769"/>
    </source>
</evidence>
<feature type="chain" id="PRO_5015198786" evidence="1">
    <location>
        <begin position="24"/>
        <end position="96"/>
    </location>
</feature>
<accession>A0A2P6NZ68</accession>
<proteinExistence type="predicted"/>
<evidence type="ECO:0000256" key="1">
    <source>
        <dbReference type="SAM" id="SignalP"/>
    </source>
</evidence>